<evidence type="ECO:0000256" key="9">
    <source>
        <dbReference type="ARBA" id="ARBA00023014"/>
    </source>
</evidence>
<feature type="region of interest" description="Disordered" evidence="13">
    <location>
        <begin position="456"/>
        <end position="654"/>
    </location>
</feature>
<evidence type="ECO:0000256" key="4">
    <source>
        <dbReference type="ARBA" id="ARBA00022490"/>
    </source>
</evidence>
<protein>
    <submittedName>
        <fullName evidence="15">MRP-like protein</fullName>
    </submittedName>
</protein>
<evidence type="ECO:0000256" key="10">
    <source>
        <dbReference type="ARBA" id="ARBA00023212"/>
    </source>
</evidence>
<accession>A0A5N5QMJ0</accession>
<reference evidence="15 16" key="1">
    <citation type="journal article" date="2019" name="Fungal Biol. Biotechnol.">
        <title>Draft genome sequence of fastidious pathogen Ceratobasidium theobromae, which causes vascular-streak dieback in Theobroma cacao.</title>
        <authorList>
            <person name="Ali S.S."/>
            <person name="Asman A."/>
            <person name="Shao J."/>
            <person name="Firmansyah A.P."/>
            <person name="Susilo A.W."/>
            <person name="Rosmana A."/>
            <person name="McMahon P."/>
            <person name="Junaid M."/>
            <person name="Guest D."/>
            <person name="Kheng T.Y."/>
            <person name="Meinhardt L.W."/>
            <person name="Bailey B.A."/>
        </authorList>
    </citation>
    <scope>NUCLEOTIDE SEQUENCE [LARGE SCALE GENOMIC DNA]</scope>
    <source>
        <strain evidence="15 16">CT2</strain>
    </source>
</reference>
<feature type="region of interest" description="Disordered" evidence="13">
    <location>
        <begin position="280"/>
        <end position="299"/>
    </location>
</feature>
<dbReference type="GO" id="GO:0005829">
    <property type="term" value="C:cytosol"/>
    <property type="evidence" value="ECO:0007669"/>
    <property type="project" value="TreeGrafter"/>
</dbReference>
<keyword evidence="7 11" id="KW-0067">ATP-binding</keyword>
<proteinExistence type="inferred from homology"/>
<dbReference type="GO" id="GO:0051539">
    <property type="term" value="F:4 iron, 4 sulfur cluster binding"/>
    <property type="evidence" value="ECO:0007669"/>
    <property type="project" value="UniProtKB-UniRule"/>
</dbReference>
<feature type="compositionally biased region" description="Low complexity" evidence="13">
    <location>
        <begin position="883"/>
        <end position="899"/>
    </location>
</feature>
<feature type="compositionally biased region" description="Low complexity" evidence="13">
    <location>
        <begin position="1230"/>
        <end position="1241"/>
    </location>
</feature>
<organism evidence="15 16">
    <name type="scientific">Ceratobasidium theobromae</name>
    <dbReference type="NCBI Taxonomy" id="1582974"/>
    <lineage>
        <taxon>Eukaryota</taxon>
        <taxon>Fungi</taxon>
        <taxon>Dikarya</taxon>
        <taxon>Basidiomycota</taxon>
        <taxon>Agaricomycotina</taxon>
        <taxon>Agaricomycetes</taxon>
        <taxon>Cantharellales</taxon>
        <taxon>Ceratobasidiaceae</taxon>
        <taxon>Ceratobasidium</taxon>
    </lineage>
</organism>
<evidence type="ECO:0000256" key="13">
    <source>
        <dbReference type="SAM" id="MobiDB-lite"/>
    </source>
</evidence>
<evidence type="ECO:0000256" key="8">
    <source>
        <dbReference type="ARBA" id="ARBA00023004"/>
    </source>
</evidence>
<dbReference type="InterPro" id="IPR027329">
    <property type="entry name" value="TPX2_C"/>
</dbReference>
<feature type="compositionally biased region" description="Pro residues" evidence="13">
    <location>
        <begin position="285"/>
        <end position="294"/>
    </location>
</feature>
<comment type="caution">
    <text evidence="15">The sequence shown here is derived from an EMBL/GenBank/DDBJ whole genome shotgun (WGS) entry which is preliminary data.</text>
</comment>
<keyword evidence="3 11" id="KW-0004">4Fe-4S</keyword>
<dbReference type="GO" id="GO:0005856">
    <property type="term" value="C:cytoskeleton"/>
    <property type="evidence" value="ECO:0007669"/>
    <property type="project" value="UniProtKB-SubCell"/>
</dbReference>
<feature type="compositionally biased region" description="Polar residues" evidence="13">
    <location>
        <begin position="1"/>
        <end position="17"/>
    </location>
</feature>
<feature type="compositionally biased region" description="Basic residues" evidence="13">
    <location>
        <begin position="1451"/>
        <end position="1464"/>
    </location>
</feature>
<feature type="compositionally biased region" description="Basic residues" evidence="13">
    <location>
        <begin position="611"/>
        <end position="630"/>
    </location>
</feature>
<feature type="region of interest" description="Disordered" evidence="13">
    <location>
        <begin position="806"/>
        <end position="1464"/>
    </location>
</feature>
<feature type="coiled-coil region" evidence="12">
    <location>
        <begin position="1603"/>
        <end position="1642"/>
    </location>
</feature>
<dbReference type="Pfam" id="PF06886">
    <property type="entry name" value="TPX2"/>
    <property type="match status" value="1"/>
</dbReference>
<feature type="compositionally biased region" description="Basic residues" evidence="13">
    <location>
        <begin position="853"/>
        <end position="863"/>
    </location>
</feature>
<feature type="compositionally biased region" description="Polar residues" evidence="13">
    <location>
        <begin position="575"/>
        <end position="584"/>
    </location>
</feature>
<feature type="compositionally biased region" description="Acidic residues" evidence="13">
    <location>
        <begin position="528"/>
        <end position="539"/>
    </location>
</feature>
<feature type="compositionally biased region" description="Low complexity" evidence="13">
    <location>
        <begin position="555"/>
        <end position="574"/>
    </location>
</feature>
<feature type="compositionally biased region" description="Basic and acidic residues" evidence="13">
    <location>
        <begin position="997"/>
        <end position="1007"/>
    </location>
</feature>
<dbReference type="GO" id="GO:0005524">
    <property type="term" value="F:ATP binding"/>
    <property type="evidence" value="ECO:0007669"/>
    <property type="project" value="UniProtKB-KW"/>
</dbReference>
<dbReference type="CDD" id="cd02037">
    <property type="entry name" value="Mrp_NBP35"/>
    <property type="match status" value="1"/>
</dbReference>
<feature type="binding site" evidence="11">
    <location>
        <position position="231"/>
    </location>
    <ligand>
        <name>[4Fe-4S] cluster</name>
        <dbReference type="ChEBI" id="CHEBI:49883"/>
        <note>ligand shared between dimeric partners</note>
    </ligand>
</feature>
<keyword evidence="6 11" id="KW-0547">Nucleotide-binding</keyword>
<dbReference type="PANTHER" id="PTHR23264">
    <property type="entry name" value="NUCLEOTIDE-BINDING PROTEIN NBP35 YEAST -RELATED"/>
    <property type="match status" value="1"/>
</dbReference>
<gene>
    <name evidence="15" type="ORF">CTheo_4068</name>
</gene>
<evidence type="ECO:0000256" key="6">
    <source>
        <dbReference type="ARBA" id="ARBA00022741"/>
    </source>
</evidence>
<keyword evidence="16" id="KW-1185">Reference proteome</keyword>
<dbReference type="HAMAP" id="MF_02040">
    <property type="entry name" value="Mrp_NBP35"/>
    <property type="match status" value="1"/>
</dbReference>
<evidence type="ECO:0000256" key="12">
    <source>
        <dbReference type="SAM" id="Coils"/>
    </source>
</evidence>
<dbReference type="SUPFAM" id="SSF52540">
    <property type="entry name" value="P-loop containing nucleoside triphosphate hydrolases"/>
    <property type="match status" value="1"/>
</dbReference>
<keyword evidence="4 11" id="KW-0963">Cytoplasm</keyword>
<feature type="binding site" evidence="11">
    <location>
        <position position="228"/>
    </location>
    <ligand>
        <name>[4Fe-4S] cluster</name>
        <dbReference type="ChEBI" id="CHEBI:49883"/>
        <note>ligand shared between dimeric partners</note>
    </ligand>
</feature>
<keyword evidence="9 11" id="KW-0411">Iron-sulfur</keyword>
<dbReference type="GO" id="GO:0046872">
    <property type="term" value="F:metal ion binding"/>
    <property type="evidence" value="ECO:0007669"/>
    <property type="project" value="UniProtKB-KW"/>
</dbReference>
<dbReference type="InterPro" id="IPR000808">
    <property type="entry name" value="Mrp-like_CS"/>
</dbReference>
<dbReference type="InterPro" id="IPR028600">
    <property type="entry name" value="NUBP2/Cfd1_eukaryotes"/>
</dbReference>
<comment type="function">
    <text evidence="11">Component of the cytosolic iron-sulfur (Fe/S) protein assembly (CIA) machinery. Required for maturation of extramitochondrial Fe-S proteins. The NBP35-CFD1 heterotetramer forms a Fe-S scaffold complex, mediating the de novo assembly of an Fe-S cluster and its transfer to target apoproteins.</text>
</comment>
<feature type="compositionally biased region" description="Polar residues" evidence="13">
    <location>
        <begin position="456"/>
        <end position="469"/>
    </location>
</feature>
<feature type="compositionally biased region" description="Low complexity" evidence="13">
    <location>
        <begin position="742"/>
        <end position="759"/>
    </location>
</feature>
<feature type="compositionally biased region" description="Low complexity" evidence="13">
    <location>
        <begin position="496"/>
        <end position="521"/>
    </location>
</feature>
<evidence type="ECO:0000259" key="14">
    <source>
        <dbReference type="Pfam" id="PF06886"/>
    </source>
</evidence>
<evidence type="ECO:0000256" key="11">
    <source>
        <dbReference type="HAMAP-Rule" id="MF_03039"/>
    </source>
</evidence>
<comment type="similarity">
    <text evidence="11">Belongs to the Mrp/NBP35 ATP-binding proteins family. NUBP2/CFD1 subfamily.</text>
</comment>
<dbReference type="GO" id="GO:0140663">
    <property type="term" value="F:ATP-dependent FeS chaperone activity"/>
    <property type="evidence" value="ECO:0007669"/>
    <property type="project" value="InterPro"/>
</dbReference>
<feature type="region of interest" description="Disordered" evidence="13">
    <location>
        <begin position="728"/>
        <end position="760"/>
    </location>
</feature>
<dbReference type="Gene3D" id="3.40.50.300">
    <property type="entry name" value="P-loop containing nucleotide triphosphate hydrolases"/>
    <property type="match status" value="1"/>
</dbReference>
<feature type="compositionally biased region" description="Polar residues" evidence="13">
    <location>
        <begin position="729"/>
        <end position="741"/>
    </location>
</feature>
<evidence type="ECO:0000256" key="1">
    <source>
        <dbReference type="ARBA" id="ARBA00004245"/>
    </source>
</evidence>
<dbReference type="InterPro" id="IPR033756">
    <property type="entry name" value="YlxH/NBP35"/>
</dbReference>
<evidence type="ECO:0000256" key="2">
    <source>
        <dbReference type="ARBA" id="ARBA00005885"/>
    </source>
</evidence>
<dbReference type="Proteomes" id="UP000383932">
    <property type="component" value="Unassembled WGS sequence"/>
</dbReference>
<keyword evidence="12" id="KW-0175">Coiled coil</keyword>
<evidence type="ECO:0000313" key="16">
    <source>
        <dbReference type="Proteomes" id="UP000383932"/>
    </source>
</evidence>
<dbReference type="FunFam" id="3.40.50.300:FF:001119">
    <property type="entry name" value="Iron-sulfur cluster carrier protein"/>
    <property type="match status" value="1"/>
</dbReference>
<dbReference type="InterPro" id="IPR027417">
    <property type="entry name" value="P-loop_NTPase"/>
</dbReference>
<comment type="subcellular location">
    <subcellularLocation>
        <location evidence="1">Cytoplasm</location>
        <location evidence="1">Cytoskeleton</location>
    </subcellularLocation>
</comment>
<feature type="compositionally biased region" description="Low complexity" evidence="13">
    <location>
        <begin position="909"/>
        <end position="921"/>
    </location>
</feature>
<feature type="domain" description="TPX2 C-terminal" evidence="14">
    <location>
        <begin position="1601"/>
        <end position="1662"/>
    </location>
</feature>
<evidence type="ECO:0000313" key="15">
    <source>
        <dbReference type="EMBL" id="KAB5592477.1"/>
    </source>
</evidence>
<keyword evidence="10" id="KW-0206">Cytoskeleton</keyword>
<evidence type="ECO:0000256" key="7">
    <source>
        <dbReference type="ARBA" id="ARBA00022840"/>
    </source>
</evidence>
<dbReference type="GO" id="GO:0016226">
    <property type="term" value="P:iron-sulfur cluster assembly"/>
    <property type="evidence" value="ECO:0007669"/>
    <property type="project" value="UniProtKB-UniRule"/>
</dbReference>
<evidence type="ECO:0000256" key="3">
    <source>
        <dbReference type="ARBA" id="ARBA00022485"/>
    </source>
</evidence>
<dbReference type="Pfam" id="PF10609">
    <property type="entry name" value="ParA"/>
    <property type="match status" value="1"/>
</dbReference>
<dbReference type="HAMAP" id="MF_03039">
    <property type="entry name" value="NUBP2"/>
    <property type="match status" value="1"/>
</dbReference>
<dbReference type="EMBL" id="SSOP01000063">
    <property type="protein sequence ID" value="KAB5592477.1"/>
    <property type="molecule type" value="Genomic_DNA"/>
</dbReference>
<sequence length="1672" mass="178533">MSTSEVSAQNPSQSSDATPLDTPISRRLKNVKHIILVLSGKGGVGKSSVSAQLALALYASAPAARVGILDVDLTGPSIPRMLGVDGHPVHQSTDGWVPVYADWKLGITPTGTGGGARLLCMSVGFLLKNRGDSVVWRGPKKNAMIRQFLSDVRWGELDYLVVDTPPGTSDEHLSLLEHLAPVHSRLSAVVVTTPQAVALADAIKGISFTRTVNLPVLGIIENMSGYACPCCGEVTNVFSKGGGKSMAEREKVHFLGSLPIDTQLVELLDSASSIALPSTKSEVLPAPPPTPPPAQATDLSPVTQLNTLWGTNVHTASVSESQRSSPGPSFQVLERYQKTPTWVCFKPMVEYIIRKLEPSGSFTPFDQQPIYDISMADSSLTELSVQFPDNDNLNSSNALAGLADITVGMGDETSIMKLPTNESDEMLMGVKGEEFLADDSTMGFDTPFLSKSTSIRTRSKLKQSTTITPSAPEDAIVEMEEPVQAEKPRRKKSTRSRSSSPSKKSLVSEPAPAPEKASAFPQGPMETMAEEPEPEPEPESEPKLRRSPRKARTRAPSAAEPSAAPPITASSKSPFATSTTQPTFEPTPAPELVVQLETKGLTESQSAPATKTKRVSRVVGRSKSKTRSKSTRVEGPLEGTHEAQSPALPEGGANFDALPAASLLDTANAASTLVPALDTAPAVVQVDIEMRPVSPPARPSLATSQAVESGFYPVHTEPGPAPFKFQLPPSMSRSRTQSSTFNLSDTLTSSSPPTSNNSTALVLTRNSIPEEQGGSKDPTAEEEAEAIAAAMRILRRDSLVFAPRQSYANERRQSDAPKGIYPSSAPEKLEEPALVRPTINEPTPTELAEAIPKRTRVGRRSTRARGGAGAAVIGRTERKDGNAAQDTQEQEQQSAEETSISVVSTGKRLSNSNASDNLNDSTRTLSEFSQGAIGEGQQDIAVRVNFGSCPPSPAEHVEPSSPAMLGQTEEVHQSSAPENLPELGTTPTESKISPAPELKDLPPKESKISPLPSNGRDIPVRSRTTRASMPTQISQTSLTARATRGNRRSEVRPPLTRGGSNIKIGASNEALIEEKDTPREVEKLPTDSGNHDRTDAISTPARTDAPETIIPTIPLDSLATPAPVLSPEGISADSSADGADEPIPAPQVAKEPTPESNPRANTQQKASGLSGEKASQRAVFGASQRVASTAPQRTTSGSSQPRRAVSSTLQRPATTAHKGTSTTHKPIPVSSLDNPSSALSSVTRLSGPQQTTISSQKPIPPTNNESSVTSATGEPAGPTRIAVNNKAESNPFPPGGDAGGSQSGNNTPESGPRTVRALPKRATRFSQNAAVTTVPEDSMETSSMDIHPEETRNVDPAVEQATQDSLQSKTNSTSIWPREPAPNPFAPVNNSTEFKNRTSPMATKRPAPPLIPEPEADANDSPNKRVRFSAVLEAGPTPSAGKALQMPKPSLKIKKPRFERKANRPKRVLTRDWVVGDVPSYAAPLKRNVQEREMPKVVPAEKARPPLSESQINARAAANKPKPTVPVAFTFRSELRLKPQTEQPLPAAIPIANPMPDFAAAHAAAEAASLMRRQRAQQAFLEAQVELDAYRDSKHVIGGETARRAAERAVFDAAMKVKEAEAERVRVEQRRLEAEMEAMEIKEMRKKMVPKANPVPEFYKYVARNDAKDTMA</sequence>
<name>A0A5N5QMJ0_9AGAM</name>
<keyword evidence="8 11" id="KW-0408">Iron</keyword>
<feature type="compositionally biased region" description="Polar residues" evidence="13">
    <location>
        <begin position="1360"/>
        <end position="1375"/>
    </location>
</feature>
<feature type="compositionally biased region" description="Polar residues" evidence="13">
    <location>
        <begin position="1388"/>
        <end position="1401"/>
    </location>
</feature>
<feature type="compositionally biased region" description="Polar residues" evidence="13">
    <location>
        <begin position="1025"/>
        <end position="1040"/>
    </location>
</feature>
<feature type="compositionally biased region" description="Polar residues" evidence="13">
    <location>
        <begin position="1154"/>
        <end position="1167"/>
    </location>
</feature>
<feature type="region of interest" description="Disordered" evidence="13">
    <location>
        <begin position="1"/>
        <end position="23"/>
    </location>
</feature>
<dbReference type="InterPro" id="IPR019591">
    <property type="entry name" value="Mrp/NBP35_ATP-bd"/>
</dbReference>
<dbReference type="OrthoDB" id="1741334at2759"/>
<feature type="compositionally biased region" description="Basic and acidic residues" evidence="13">
    <location>
        <begin position="1072"/>
        <end position="1095"/>
    </location>
</feature>
<comment type="similarity">
    <text evidence="2">Belongs to the TPX2 family.</text>
</comment>
<feature type="compositionally biased region" description="Polar residues" evidence="13">
    <location>
        <begin position="1185"/>
        <end position="1224"/>
    </location>
</feature>
<dbReference type="PANTHER" id="PTHR23264:SF19">
    <property type="entry name" value="CYTOSOLIC FE-S CLUSTER ASSEMBLY FACTOR NUBP2"/>
    <property type="match status" value="1"/>
</dbReference>
<feature type="binding site" evidence="11">
    <location>
        <begin position="40"/>
        <end position="47"/>
    </location>
    <ligand>
        <name>ATP</name>
        <dbReference type="ChEBI" id="CHEBI:30616"/>
    </ligand>
</feature>
<feature type="compositionally biased region" description="Polar residues" evidence="13">
    <location>
        <begin position="1242"/>
        <end position="1272"/>
    </location>
</feature>
<evidence type="ECO:0000256" key="5">
    <source>
        <dbReference type="ARBA" id="ARBA00022723"/>
    </source>
</evidence>
<keyword evidence="5 11" id="KW-0479">Metal-binding</keyword>
<dbReference type="PROSITE" id="PS01215">
    <property type="entry name" value="MRP"/>
    <property type="match status" value="1"/>
</dbReference>